<sequence>MAQHNLPHWCSQKESKIPGSGTPEVACYLGVRESRGKEAWDPHGITEILSLSNRDLQRTDCNRQLIISSCLPLCFTLHQVKLTSAV</sequence>
<evidence type="ECO:0000313" key="2">
    <source>
        <dbReference type="EMBL" id="BAD10118.1"/>
    </source>
</evidence>
<evidence type="ECO:0000313" key="3">
    <source>
        <dbReference type="Proteomes" id="UP000000763"/>
    </source>
</evidence>
<dbReference type="AlphaFoldDB" id="Q6Z5C9"/>
<protein>
    <submittedName>
        <fullName evidence="2">Uncharacterized protein</fullName>
    </submittedName>
</protein>
<reference evidence="3" key="1">
    <citation type="journal article" date="2005" name="Nature">
        <title>The map-based sequence of the rice genome.</title>
        <authorList>
            <consortium name="International rice genome sequencing project (IRGSP)"/>
            <person name="Matsumoto T."/>
            <person name="Wu J."/>
            <person name="Kanamori H."/>
            <person name="Katayose Y."/>
            <person name="Fujisawa M."/>
            <person name="Namiki N."/>
            <person name="Mizuno H."/>
            <person name="Yamamoto K."/>
            <person name="Antonio B.A."/>
            <person name="Baba T."/>
            <person name="Sakata K."/>
            <person name="Nagamura Y."/>
            <person name="Aoki H."/>
            <person name="Arikawa K."/>
            <person name="Arita K."/>
            <person name="Bito T."/>
            <person name="Chiden Y."/>
            <person name="Fujitsuka N."/>
            <person name="Fukunaka R."/>
            <person name="Hamada M."/>
            <person name="Harada C."/>
            <person name="Hayashi A."/>
            <person name="Hijishita S."/>
            <person name="Honda M."/>
            <person name="Hosokawa S."/>
            <person name="Ichikawa Y."/>
            <person name="Idonuma A."/>
            <person name="Iijima M."/>
            <person name="Ikeda M."/>
            <person name="Ikeno M."/>
            <person name="Ito K."/>
            <person name="Ito S."/>
            <person name="Ito T."/>
            <person name="Ito Y."/>
            <person name="Ito Y."/>
            <person name="Iwabuchi A."/>
            <person name="Kamiya K."/>
            <person name="Karasawa W."/>
            <person name="Kurita K."/>
            <person name="Katagiri S."/>
            <person name="Kikuta A."/>
            <person name="Kobayashi H."/>
            <person name="Kobayashi N."/>
            <person name="Machita K."/>
            <person name="Maehara T."/>
            <person name="Masukawa M."/>
            <person name="Mizubayashi T."/>
            <person name="Mukai Y."/>
            <person name="Nagasaki H."/>
            <person name="Nagata Y."/>
            <person name="Naito S."/>
            <person name="Nakashima M."/>
            <person name="Nakama Y."/>
            <person name="Nakamichi Y."/>
            <person name="Nakamura M."/>
            <person name="Meguro A."/>
            <person name="Negishi M."/>
            <person name="Ohta I."/>
            <person name="Ohta T."/>
            <person name="Okamoto M."/>
            <person name="Ono N."/>
            <person name="Saji S."/>
            <person name="Sakaguchi M."/>
            <person name="Sakai K."/>
            <person name="Shibata M."/>
            <person name="Shimokawa T."/>
            <person name="Song J."/>
            <person name="Takazaki Y."/>
            <person name="Terasawa K."/>
            <person name="Tsugane M."/>
            <person name="Tsuji K."/>
            <person name="Ueda S."/>
            <person name="Waki K."/>
            <person name="Yamagata H."/>
            <person name="Yamamoto M."/>
            <person name="Yamamoto S."/>
            <person name="Yamane H."/>
            <person name="Yoshiki S."/>
            <person name="Yoshihara R."/>
            <person name="Yukawa K."/>
            <person name="Zhong H."/>
            <person name="Yano M."/>
            <person name="Yuan Q."/>
            <person name="Ouyang S."/>
            <person name="Liu J."/>
            <person name="Jones K.M."/>
            <person name="Gansberger K."/>
            <person name="Moffat K."/>
            <person name="Hill J."/>
            <person name="Bera J."/>
            <person name="Fadrosh D."/>
            <person name="Jin S."/>
            <person name="Johri S."/>
            <person name="Kim M."/>
            <person name="Overton L."/>
            <person name="Reardon M."/>
            <person name="Tsitrin T."/>
            <person name="Vuong H."/>
            <person name="Weaver B."/>
            <person name="Ciecko A."/>
            <person name="Tallon L."/>
            <person name="Jackson J."/>
            <person name="Pai G."/>
            <person name="Aken S.V."/>
            <person name="Utterback T."/>
            <person name="Reidmuller S."/>
            <person name="Feldblyum T."/>
            <person name="Hsiao J."/>
            <person name="Zismann V."/>
            <person name="Iobst S."/>
            <person name="de Vazeille A.R."/>
            <person name="Buell C.R."/>
            <person name="Ying K."/>
            <person name="Li Y."/>
            <person name="Lu T."/>
            <person name="Huang Y."/>
            <person name="Zhao Q."/>
            <person name="Feng Q."/>
            <person name="Zhang L."/>
            <person name="Zhu J."/>
            <person name="Weng Q."/>
            <person name="Mu J."/>
            <person name="Lu Y."/>
            <person name="Fan D."/>
            <person name="Liu Y."/>
            <person name="Guan J."/>
            <person name="Zhang Y."/>
            <person name="Yu S."/>
            <person name="Liu X."/>
            <person name="Zhang Y."/>
            <person name="Hong G."/>
            <person name="Han B."/>
            <person name="Choisne N."/>
            <person name="Demange N."/>
            <person name="Orjeda G."/>
            <person name="Samain S."/>
            <person name="Cattolico L."/>
            <person name="Pelletier E."/>
            <person name="Couloux A."/>
            <person name="Segurens B."/>
            <person name="Wincker P."/>
            <person name="D'Hont A."/>
            <person name="Scarpelli C."/>
            <person name="Weissenbach J."/>
            <person name="Salanoubat M."/>
            <person name="Quetier F."/>
            <person name="Yu Y."/>
            <person name="Kim H.R."/>
            <person name="Rambo T."/>
            <person name="Currie J."/>
            <person name="Collura K."/>
            <person name="Luo M."/>
            <person name="Yang T."/>
            <person name="Ammiraju J.S.S."/>
            <person name="Engler F."/>
            <person name="Soderlund C."/>
            <person name="Wing R.A."/>
            <person name="Palmer L.E."/>
            <person name="de la Bastide M."/>
            <person name="Spiegel L."/>
            <person name="Nascimento L."/>
            <person name="Zutavern T."/>
            <person name="O'Shaughnessy A."/>
            <person name="Dike S."/>
            <person name="Dedhia N."/>
            <person name="Preston R."/>
            <person name="Balija V."/>
            <person name="McCombie W.R."/>
            <person name="Chow T."/>
            <person name="Chen H."/>
            <person name="Chung M."/>
            <person name="Chen C."/>
            <person name="Shaw J."/>
            <person name="Wu H."/>
            <person name="Hsiao K."/>
            <person name="Chao Y."/>
            <person name="Chu M."/>
            <person name="Cheng C."/>
            <person name="Hour A."/>
            <person name="Lee P."/>
            <person name="Lin S."/>
            <person name="Lin Y."/>
            <person name="Liou J."/>
            <person name="Liu S."/>
            <person name="Hsing Y."/>
            <person name="Raghuvanshi S."/>
            <person name="Mohanty A."/>
            <person name="Bharti A.K."/>
            <person name="Gaur A."/>
            <person name="Gupta V."/>
            <person name="Kumar D."/>
            <person name="Ravi V."/>
            <person name="Vij S."/>
            <person name="Kapur A."/>
            <person name="Khurana P."/>
            <person name="Khurana P."/>
            <person name="Khurana J.P."/>
            <person name="Tyagi A.K."/>
            <person name="Gaikwad K."/>
            <person name="Singh A."/>
            <person name="Dalal V."/>
            <person name="Srivastava S."/>
            <person name="Dixit A."/>
            <person name="Pal A.K."/>
            <person name="Ghazi I.A."/>
            <person name="Yadav M."/>
            <person name="Pandit A."/>
            <person name="Bhargava A."/>
            <person name="Sureshbabu K."/>
            <person name="Batra K."/>
            <person name="Sharma T.R."/>
            <person name="Mohapatra T."/>
            <person name="Singh N.K."/>
            <person name="Messing J."/>
            <person name="Nelson A.B."/>
            <person name="Fuks G."/>
            <person name="Kavchok S."/>
            <person name="Keizer G."/>
            <person name="Linton E."/>
            <person name="Llaca V."/>
            <person name="Song R."/>
            <person name="Tanyolac B."/>
            <person name="Young S."/>
            <person name="Ho-Il K."/>
            <person name="Hahn J.H."/>
            <person name="Sangsakoo G."/>
            <person name="Vanavichit A."/>
            <person name="de Mattos Luiz.A.T."/>
            <person name="Zimmer P.D."/>
            <person name="Malone G."/>
            <person name="Dellagostin O."/>
            <person name="de Oliveira A.C."/>
            <person name="Bevan M."/>
            <person name="Bancroft I."/>
            <person name="Minx P."/>
            <person name="Cordum H."/>
            <person name="Wilson R."/>
            <person name="Cheng Z."/>
            <person name="Jin W."/>
            <person name="Jiang J."/>
            <person name="Leong S.A."/>
            <person name="Iwama H."/>
            <person name="Gojobori T."/>
            <person name="Itoh T."/>
            <person name="Niimura Y."/>
            <person name="Fujii Y."/>
            <person name="Habara T."/>
            <person name="Sakai H."/>
            <person name="Sato Y."/>
            <person name="Wilson G."/>
            <person name="Kumar K."/>
            <person name="McCouch S."/>
            <person name="Juretic N."/>
            <person name="Hoen D."/>
            <person name="Wright S."/>
            <person name="Bruskiewich R."/>
            <person name="Bureau T."/>
            <person name="Miyao A."/>
            <person name="Hirochika H."/>
            <person name="Nishikawa T."/>
            <person name="Kadowaki K."/>
            <person name="Sugiura M."/>
            <person name="Burr B."/>
            <person name="Sasaki T."/>
        </authorList>
    </citation>
    <scope>NUCLEOTIDE SEQUENCE [LARGE SCALE GENOMIC DNA]</scope>
    <source>
        <strain evidence="3">cv. Nipponbare</strain>
    </source>
</reference>
<name>Q6Z5C9_ORYSJ</name>
<feature type="region of interest" description="Disordered" evidence="1">
    <location>
        <begin position="1"/>
        <end position="20"/>
    </location>
</feature>
<dbReference type="Proteomes" id="UP000000763">
    <property type="component" value="Chromosome 8"/>
</dbReference>
<accession>Q6Z5C9</accession>
<evidence type="ECO:0000256" key="1">
    <source>
        <dbReference type="SAM" id="MobiDB-lite"/>
    </source>
</evidence>
<reference evidence="3" key="2">
    <citation type="journal article" date="2008" name="Nucleic Acids Res.">
        <title>The rice annotation project database (RAP-DB): 2008 update.</title>
        <authorList>
            <consortium name="The rice annotation project (RAP)"/>
        </authorList>
    </citation>
    <scope>GENOME REANNOTATION</scope>
    <source>
        <strain evidence="3">cv. Nipponbare</strain>
    </source>
</reference>
<organism evidence="2 3">
    <name type="scientific">Oryza sativa subsp. japonica</name>
    <name type="common">Rice</name>
    <dbReference type="NCBI Taxonomy" id="39947"/>
    <lineage>
        <taxon>Eukaryota</taxon>
        <taxon>Viridiplantae</taxon>
        <taxon>Streptophyta</taxon>
        <taxon>Embryophyta</taxon>
        <taxon>Tracheophyta</taxon>
        <taxon>Spermatophyta</taxon>
        <taxon>Magnoliopsida</taxon>
        <taxon>Liliopsida</taxon>
        <taxon>Poales</taxon>
        <taxon>Poaceae</taxon>
        <taxon>BOP clade</taxon>
        <taxon>Oryzoideae</taxon>
        <taxon>Oryzeae</taxon>
        <taxon>Oryzinae</taxon>
        <taxon>Oryza</taxon>
        <taxon>Oryza sativa</taxon>
    </lineage>
</organism>
<gene>
    <name evidence="2" type="primary">B1142B04.22</name>
</gene>
<dbReference type="EMBL" id="AP005148">
    <property type="protein sequence ID" value="BAD10118.1"/>
    <property type="molecule type" value="Genomic_DNA"/>
</dbReference>
<proteinExistence type="predicted"/>